<comment type="caution">
    <text evidence="1">The sequence shown here is derived from an EMBL/GenBank/DDBJ whole genome shotgun (WGS) entry which is preliminary data.</text>
</comment>
<dbReference type="AlphaFoldDB" id="A0A8H6YM30"/>
<accession>A0A8H6YM30</accession>
<dbReference type="InterPro" id="IPR008729">
    <property type="entry name" value="PA_de_COase"/>
</dbReference>
<dbReference type="SUPFAM" id="SSF50814">
    <property type="entry name" value="Lipocalins"/>
    <property type="match status" value="1"/>
</dbReference>
<sequence length="180" mass="20641">MPLPAFFCHTSLHPSFVDDILDIHIIYEYDAADNDGNPEKWRYEFWFFSEYRVVYSIHGGPMKGRQNYQTCRYQSQNFPAQTANVATNEEPRETGTFVSLVYDIKQKKITTGAAFSKGHWDHAKEAHGDKRNPEDFERWRGLAKLGIATERLVLVEQANVLQVFKGPGELQPIAPDAVTF</sequence>
<dbReference type="PANTHER" id="PTHR40087">
    <property type="entry name" value="PHENOLIC ACID DECARBOXYLASE PADC"/>
    <property type="match status" value="1"/>
</dbReference>
<proteinExistence type="predicted"/>
<evidence type="ECO:0000313" key="1">
    <source>
        <dbReference type="EMBL" id="KAF7361514.1"/>
    </source>
</evidence>
<dbReference type="EMBL" id="JACAZH010000008">
    <property type="protein sequence ID" value="KAF7361514.1"/>
    <property type="molecule type" value="Genomic_DNA"/>
</dbReference>
<gene>
    <name evidence="1" type="ORF">MSAN_01185000</name>
</gene>
<protein>
    <submittedName>
        <fullName evidence="1">Phenolic acid decarboxylase, bacterial</fullName>
    </submittedName>
</protein>
<dbReference type="GO" id="GO:0016831">
    <property type="term" value="F:carboxy-lyase activity"/>
    <property type="evidence" value="ECO:0007669"/>
    <property type="project" value="InterPro"/>
</dbReference>
<dbReference type="PANTHER" id="PTHR40087:SF1">
    <property type="entry name" value="PHENOLIC ACID DECARBOXYLASE PADC"/>
    <property type="match status" value="1"/>
</dbReference>
<name>A0A8H6YM30_9AGAR</name>
<dbReference type="OrthoDB" id="4415004at2759"/>
<reference evidence="1" key="1">
    <citation type="submission" date="2020-05" db="EMBL/GenBank/DDBJ databases">
        <title>Mycena genomes resolve the evolution of fungal bioluminescence.</title>
        <authorList>
            <person name="Tsai I.J."/>
        </authorList>
    </citation>
    <scope>NUCLEOTIDE SEQUENCE</scope>
    <source>
        <strain evidence="1">160909Yilan</strain>
    </source>
</reference>
<organism evidence="1 2">
    <name type="scientific">Mycena sanguinolenta</name>
    <dbReference type="NCBI Taxonomy" id="230812"/>
    <lineage>
        <taxon>Eukaryota</taxon>
        <taxon>Fungi</taxon>
        <taxon>Dikarya</taxon>
        <taxon>Basidiomycota</taxon>
        <taxon>Agaricomycotina</taxon>
        <taxon>Agaricomycetes</taxon>
        <taxon>Agaricomycetidae</taxon>
        <taxon>Agaricales</taxon>
        <taxon>Marasmiineae</taxon>
        <taxon>Mycenaceae</taxon>
        <taxon>Mycena</taxon>
    </lineage>
</organism>
<dbReference type="Gene3D" id="2.40.128.20">
    <property type="match status" value="1"/>
</dbReference>
<dbReference type="InterPro" id="IPR012674">
    <property type="entry name" value="Calycin"/>
</dbReference>
<dbReference type="Proteomes" id="UP000623467">
    <property type="component" value="Unassembled WGS sequence"/>
</dbReference>
<evidence type="ECO:0000313" key="2">
    <source>
        <dbReference type="Proteomes" id="UP000623467"/>
    </source>
</evidence>
<keyword evidence="2" id="KW-1185">Reference proteome</keyword>